<dbReference type="InterPro" id="IPR029052">
    <property type="entry name" value="Metallo-depent_PP-like"/>
</dbReference>
<dbReference type="GO" id="GO:0005634">
    <property type="term" value="C:nucleus"/>
    <property type="evidence" value="ECO:0007669"/>
    <property type="project" value="TreeGrafter"/>
</dbReference>
<dbReference type="PRINTS" id="PR00114">
    <property type="entry name" value="STPHPHTASE"/>
</dbReference>
<dbReference type="Pfam" id="PF00149">
    <property type="entry name" value="Metallophos"/>
    <property type="match status" value="1"/>
</dbReference>
<dbReference type="Pfam" id="PF16891">
    <property type="entry name" value="STPPase_N"/>
    <property type="match status" value="1"/>
</dbReference>
<name>A0A915CU96_9BILA</name>
<keyword evidence="9" id="KW-0472">Membrane</keyword>
<evidence type="ECO:0000256" key="1">
    <source>
        <dbReference type="ARBA" id="ARBA00022723"/>
    </source>
</evidence>
<proteinExistence type="inferred from homology"/>
<dbReference type="WBParaSite" id="jg12706">
    <property type="protein sequence ID" value="jg12706"/>
    <property type="gene ID" value="jg12706"/>
</dbReference>
<evidence type="ECO:0000256" key="9">
    <source>
        <dbReference type="SAM" id="Phobius"/>
    </source>
</evidence>
<keyword evidence="3" id="KW-0904">Protein phosphatase</keyword>
<keyword evidence="9" id="KW-0812">Transmembrane</keyword>
<evidence type="ECO:0000256" key="5">
    <source>
        <dbReference type="ARBA" id="ARBA00047761"/>
    </source>
</evidence>
<dbReference type="InterPro" id="IPR050341">
    <property type="entry name" value="PP1_catalytic_subunit"/>
</dbReference>
<keyword evidence="4" id="KW-0464">Manganese</keyword>
<dbReference type="SMART" id="SM00156">
    <property type="entry name" value="PP2Ac"/>
    <property type="match status" value="1"/>
</dbReference>
<dbReference type="InterPro" id="IPR031675">
    <property type="entry name" value="STPPase_N"/>
</dbReference>
<feature type="transmembrane region" description="Helical" evidence="9">
    <location>
        <begin position="189"/>
        <end position="211"/>
    </location>
</feature>
<dbReference type="Gene3D" id="3.60.21.10">
    <property type="match status" value="2"/>
</dbReference>
<feature type="compositionally biased region" description="Basic residues" evidence="8">
    <location>
        <begin position="282"/>
        <end position="291"/>
    </location>
</feature>
<comment type="catalytic activity">
    <reaction evidence="5">
        <text>O-phospho-L-seryl-[protein] + H2O = L-seryl-[protein] + phosphate</text>
        <dbReference type="Rhea" id="RHEA:20629"/>
        <dbReference type="Rhea" id="RHEA-COMP:9863"/>
        <dbReference type="Rhea" id="RHEA-COMP:11604"/>
        <dbReference type="ChEBI" id="CHEBI:15377"/>
        <dbReference type="ChEBI" id="CHEBI:29999"/>
        <dbReference type="ChEBI" id="CHEBI:43474"/>
        <dbReference type="ChEBI" id="CHEBI:83421"/>
        <dbReference type="EC" id="3.1.3.16"/>
    </reaction>
</comment>
<dbReference type="GO" id="GO:0005737">
    <property type="term" value="C:cytoplasm"/>
    <property type="evidence" value="ECO:0007669"/>
    <property type="project" value="TreeGrafter"/>
</dbReference>
<evidence type="ECO:0000256" key="3">
    <source>
        <dbReference type="ARBA" id="ARBA00022912"/>
    </source>
</evidence>
<dbReference type="AlphaFoldDB" id="A0A915CU96"/>
<accession>A0A915CU96</accession>
<dbReference type="Proteomes" id="UP000887574">
    <property type="component" value="Unplaced"/>
</dbReference>
<dbReference type="InterPro" id="IPR004843">
    <property type="entry name" value="Calcineurin-like_PHP"/>
</dbReference>
<dbReference type="SUPFAM" id="SSF56300">
    <property type="entry name" value="Metallo-dependent phosphatases"/>
    <property type="match status" value="1"/>
</dbReference>
<keyword evidence="9" id="KW-1133">Transmembrane helix</keyword>
<evidence type="ECO:0000256" key="2">
    <source>
        <dbReference type="ARBA" id="ARBA00022801"/>
    </source>
</evidence>
<keyword evidence="11" id="KW-1185">Reference proteome</keyword>
<evidence type="ECO:0000256" key="6">
    <source>
        <dbReference type="ARBA" id="ARBA00048336"/>
    </source>
</evidence>
<feature type="domain" description="Serine/threonine specific protein phosphatases" evidence="10">
    <location>
        <begin position="110"/>
        <end position="115"/>
    </location>
</feature>
<keyword evidence="2 7" id="KW-0378">Hydrolase</keyword>
<organism evidence="11 12">
    <name type="scientific">Ditylenchus dipsaci</name>
    <dbReference type="NCBI Taxonomy" id="166011"/>
    <lineage>
        <taxon>Eukaryota</taxon>
        <taxon>Metazoa</taxon>
        <taxon>Ecdysozoa</taxon>
        <taxon>Nematoda</taxon>
        <taxon>Chromadorea</taxon>
        <taxon>Rhabditida</taxon>
        <taxon>Tylenchina</taxon>
        <taxon>Tylenchomorpha</taxon>
        <taxon>Sphaerularioidea</taxon>
        <taxon>Anguinidae</taxon>
        <taxon>Anguininae</taxon>
        <taxon>Ditylenchus</taxon>
    </lineage>
</organism>
<dbReference type="PROSITE" id="PS00125">
    <property type="entry name" value="SER_THR_PHOSPHATASE"/>
    <property type="match status" value="1"/>
</dbReference>
<feature type="region of interest" description="Disordered" evidence="8">
    <location>
        <begin position="272"/>
        <end position="291"/>
    </location>
</feature>
<evidence type="ECO:0000259" key="10">
    <source>
        <dbReference type="PROSITE" id="PS00125"/>
    </source>
</evidence>
<comment type="similarity">
    <text evidence="7">Belongs to the PPP phosphatase family.</text>
</comment>
<dbReference type="PANTHER" id="PTHR11668:SF199">
    <property type="entry name" value="SERINE_THREONINE-PROTEIN PHOSPHATASE"/>
    <property type="match status" value="1"/>
</dbReference>
<dbReference type="EC" id="3.1.3.16" evidence="7"/>
<evidence type="ECO:0000256" key="8">
    <source>
        <dbReference type="SAM" id="MobiDB-lite"/>
    </source>
</evidence>
<dbReference type="GO" id="GO:0046872">
    <property type="term" value="F:metal ion binding"/>
    <property type="evidence" value="ECO:0007669"/>
    <property type="project" value="UniProtKB-KW"/>
</dbReference>
<dbReference type="InterPro" id="IPR006186">
    <property type="entry name" value="Ser/Thr-sp_prot-phosphatase"/>
</dbReference>
<dbReference type="PANTHER" id="PTHR11668">
    <property type="entry name" value="SERINE/THREONINE PROTEIN PHOSPHATASE"/>
    <property type="match status" value="1"/>
</dbReference>
<evidence type="ECO:0000256" key="4">
    <source>
        <dbReference type="ARBA" id="ARBA00023211"/>
    </source>
</evidence>
<sequence>MLSSHIDGMISHLLSRNSGKSLNSRIPERQILTMCQEAIDVLASQPPLLELSEPIRICGDIHGQYSDLLRLFRQNGFPPDTTYLFLGDYVDRGKHSLETIYQYPEHFFLLRGNHECKLINTFMGSTRNAIGGTEAFECGKLSRCFRHASFFSSCRRANSVHAWWSQSSLNSMKQLRQIRRPVDPKNPSMLIDCFGLIRILGLLVGVLTLGACLTSRVVQDGYEFFASRKLVTIFSAPHYCGQFDNAAATMYVDENLSVSFSVLRPALNRKTSTEGSSSIRSARLHKRRHRL</sequence>
<comment type="catalytic activity">
    <reaction evidence="6 7">
        <text>O-phospho-L-threonyl-[protein] + H2O = L-threonyl-[protein] + phosphate</text>
        <dbReference type="Rhea" id="RHEA:47004"/>
        <dbReference type="Rhea" id="RHEA-COMP:11060"/>
        <dbReference type="Rhea" id="RHEA-COMP:11605"/>
        <dbReference type="ChEBI" id="CHEBI:15377"/>
        <dbReference type="ChEBI" id="CHEBI:30013"/>
        <dbReference type="ChEBI" id="CHEBI:43474"/>
        <dbReference type="ChEBI" id="CHEBI:61977"/>
        <dbReference type="EC" id="3.1.3.16"/>
    </reaction>
</comment>
<evidence type="ECO:0000256" key="7">
    <source>
        <dbReference type="RuleBase" id="RU004273"/>
    </source>
</evidence>
<reference evidence="12" key="1">
    <citation type="submission" date="2022-11" db="UniProtKB">
        <authorList>
            <consortium name="WormBaseParasite"/>
        </authorList>
    </citation>
    <scope>IDENTIFICATION</scope>
</reference>
<dbReference type="GO" id="GO:0004722">
    <property type="term" value="F:protein serine/threonine phosphatase activity"/>
    <property type="evidence" value="ECO:0007669"/>
    <property type="project" value="UniProtKB-EC"/>
</dbReference>
<protein>
    <recommendedName>
        <fullName evidence="7">Serine/threonine-protein phosphatase</fullName>
        <ecNumber evidence="7">3.1.3.16</ecNumber>
    </recommendedName>
</protein>
<evidence type="ECO:0000313" key="11">
    <source>
        <dbReference type="Proteomes" id="UP000887574"/>
    </source>
</evidence>
<evidence type="ECO:0000313" key="12">
    <source>
        <dbReference type="WBParaSite" id="jg12706"/>
    </source>
</evidence>
<keyword evidence="1" id="KW-0479">Metal-binding</keyword>